<organism evidence="2 3">
    <name type="scientific">Ensete ventricosum</name>
    <name type="common">Abyssinian banana</name>
    <name type="synonym">Musa ensete</name>
    <dbReference type="NCBI Taxonomy" id="4639"/>
    <lineage>
        <taxon>Eukaryota</taxon>
        <taxon>Viridiplantae</taxon>
        <taxon>Streptophyta</taxon>
        <taxon>Embryophyta</taxon>
        <taxon>Tracheophyta</taxon>
        <taxon>Spermatophyta</taxon>
        <taxon>Magnoliopsida</taxon>
        <taxon>Liliopsida</taxon>
        <taxon>Zingiberales</taxon>
        <taxon>Musaceae</taxon>
        <taxon>Ensete</taxon>
    </lineage>
</organism>
<dbReference type="EMBL" id="AMZH03014179">
    <property type="protein sequence ID" value="RRT48071.1"/>
    <property type="molecule type" value="Genomic_DNA"/>
</dbReference>
<feature type="compositionally biased region" description="Low complexity" evidence="1">
    <location>
        <begin position="160"/>
        <end position="175"/>
    </location>
</feature>
<reference evidence="2 3" key="1">
    <citation type="journal article" date="2014" name="Agronomy (Basel)">
        <title>A Draft Genome Sequence for Ensete ventricosum, the Drought-Tolerant Tree Against Hunger.</title>
        <authorList>
            <person name="Harrison J."/>
            <person name="Moore K.A."/>
            <person name="Paszkiewicz K."/>
            <person name="Jones T."/>
            <person name="Grant M."/>
            <person name="Ambacheew D."/>
            <person name="Muzemil S."/>
            <person name="Studholme D.J."/>
        </authorList>
    </citation>
    <scope>NUCLEOTIDE SEQUENCE [LARGE SCALE GENOMIC DNA]</scope>
</reference>
<evidence type="ECO:0000313" key="2">
    <source>
        <dbReference type="EMBL" id="RRT48071.1"/>
    </source>
</evidence>
<feature type="region of interest" description="Disordered" evidence="1">
    <location>
        <begin position="152"/>
        <end position="177"/>
    </location>
</feature>
<proteinExistence type="predicted"/>
<evidence type="ECO:0000313" key="3">
    <source>
        <dbReference type="Proteomes" id="UP000287651"/>
    </source>
</evidence>
<dbReference type="AlphaFoldDB" id="A0A426Y8L2"/>
<feature type="region of interest" description="Disordered" evidence="1">
    <location>
        <begin position="101"/>
        <end position="139"/>
    </location>
</feature>
<sequence length="209" mass="23018">MQRQEGLWIQGMNVTVLQRRVFRVCASKLASDESLGHQHMGAVYHRGRSQIVSTSESHGGGLDYIKNRIDASPATRWWRSCMRVTVCLSIDQGELLGGYSGVEAGGRKGRGSDDEYSGARLPKSKASVRNEVDSEEHHSAAEANLPIAKEGMKMQGNGYSTTQQQQRRAAGSQRGMLQLKQKIEDSAKCEKITDNNEAFTVASTRTSKE</sequence>
<dbReference type="Proteomes" id="UP000287651">
    <property type="component" value="Unassembled WGS sequence"/>
</dbReference>
<name>A0A426Y8L2_ENSVE</name>
<protein>
    <submittedName>
        <fullName evidence="2">Uncharacterized protein</fullName>
    </submittedName>
</protein>
<gene>
    <name evidence="2" type="ORF">B296_00034524</name>
</gene>
<feature type="compositionally biased region" description="Basic and acidic residues" evidence="1">
    <location>
        <begin position="128"/>
        <end position="139"/>
    </location>
</feature>
<accession>A0A426Y8L2</accession>
<evidence type="ECO:0000256" key="1">
    <source>
        <dbReference type="SAM" id="MobiDB-lite"/>
    </source>
</evidence>
<comment type="caution">
    <text evidence="2">The sequence shown here is derived from an EMBL/GenBank/DDBJ whole genome shotgun (WGS) entry which is preliminary data.</text>
</comment>